<dbReference type="Gene3D" id="3.40.50.200">
    <property type="entry name" value="Peptidase S8/S53 domain"/>
    <property type="match status" value="1"/>
</dbReference>
<dbReference type="AlphaFoldDB" id="A0A1I0LLE9"/>
<dbReference type="InterPro" id="IPR023827">
    <property type="entry name" value="Peptidase_S8_Asp-AS"/>
</dbReference>
<evidence type="ECO:0000256" key="4">
    <source>
        <dbReference type="ARBA" id="ARBA00022825"/>
    </source>
</evidence>
<keyword evidence="4 5" id="KW-0720">Serine protease</keyword>
<dbReference type="InterPro" id="IPR000209">
    <property type="entry name" value="Peptidase_S8/S53_dom"/>
</dbReference>
<reference evidence="10 11" key="1">
    <citation type="submission" date="2016-10" db="EMBL/GenBank/DDBJ databases">
        <authorList>
            <person name="de Groot N.N."/>
        </authorList>
    </citation>
    <scope>NUCLEOTIDE SEQUENCE [LARGE SCALE GENOMIC DNA]</scope>
    <source>
        <strain evidence="10 11">CGMCC 4.5598</strain>
    </source>
</reference>
<dbReference type="EMBL" id="FOHX01000018">
    <property type="protein sequence ID" value="SEU40630.1"/>
    <property type="molecule type" value="Genomic_DNA"/>
</dbReference>
<dbReference type="PROSITE" id="PS00137">
    <property type="entry name" value="SUBTILASE_HIS"/>
    <property type="match status" value="1"/>
</dbReference>
<dbReference type="GO" id="GO:0004252">
    <property type="term" value="F:serine-type endopeptidase activity"/>
    <property type="evidence" value="ECO:0007669"/>
    <property type="project" value="UniProtKB-UniRule"/>
</dbReference>
<dbReference type="InterPro" id="IPR050131">
    <property type="entry name" value="Peptidase_S8_subtilisin-like"/>
</dbReference>
<accession>A0A1I0LLE9</accession>
<feature type="region of interest" description="Disordered" evidence="7">
    <location>
        <begin position="173"/>
        <end position="195"/>
    </location>
</feature>
<dbReference type="PRINTS" id="PR00723">
    <property type="entry name" value="SUBTILISIN"/>
</dbReference>
<feature type="active site" description="Charge relay system" evidence="5">
    <location>
        <position position="385"/>
    </location>
</feature>
<feature type="active site" description="Charge relay system" evidence="5">
    <location>
        <position position="206"/>
    </location>
</feature>
<dbReference type="PROSITE" id="PS51892">
    <property type="entry name" value="SUBTILASE"/>
    <property type="match status" value="1"/>
</dbReference>
<feature type="chain" id="PRO_5011703928" evidence="8">
    <location>
        <begin position="27"/>
        <end position="800"/>
    </location>
</feature>
<dbReference type="InterPro" id="IPR022398">
    <property type="entry name" value="Peptidase_S8_His-AS"/>
</dbReference>
<dbReference type="InterPro" id="IPR036852">
    <property type="entry name" value="Peptidase_S8/S53_dom_sf"/>
</dbReference>
<dbReference type="STRING" id="568860.SAMN05421811_11893"/>
<evidence type="ECO:0000256" key="5">
    <source>
        <dbReference type="PROSITE-ProRule" id="PRU01240"/>
    </source>
</evidence>
<dbReference type="PROSITE" id="PS00138">
    <property type="entry name" value="SUBTILASE_SER"/>
    <property type="match status" value="1"/>
</dbReference>
<keyword evidence="3 5" id="KW-0378">Hydrolase</keyword>
<keyword evidence="2 5" id="KW-0645">Protease</keyword>
<organism evidence="10 11">
    <name type="scientific">Nonomuraea wenchangensis</name>
    <dbReference type="NCBI Taxonomy" id="568860"/>
    <lineage>
        <taxon>Bacteria</taxon>
        <taxon>Bacillati</taxon>
        <taxon>Actinomycetota</taxon>
        <taxon>Actinomycetes</taxon>
        <taxon>Streptosporangiales</taxon>
        <taxon>Streptosporangiaceae</taxon>
        <taxon>Nonomuraea</taxon>
    </lineage>
</organism>
<evidence type="ECO:0000259" key="9">
    <source>
        <dbReference type="Pfam" id="PF00082"/>
    </source>
</evidence>
<evidence type="ECO:0000256" key="6">
    <source>
        <dbReference type="RuleBase" id="RU003355"/>
    </source>
</evidence>
<dbReference type="InterPro" id="IPR015500">
    <property type="entry name" value="Peptidase_S8_subtilisin-rel"/>
</dbReference>
<dbReference type="Proteomes" id="UP000199361">
    <property type="component" value="Unassembled WGS sequence"/>
</dbReference>
<gene>
    <name evidence="10" type="ORF">SAMN05421811_11893</name>
</gene>
<evidence type="ECO:0000256" key="7">
    <source>
        <dbReference type="SAM" id="MobiDB-lite"/>
    </source>
</evidence>
<sequence>MNRRVIRRIIAVAILLFPLLPSGAFAADATARAAQEGPWVEPGLAEKLAGGARTRVNVVTKAREDLPAASSAGPVLQTLSRMPVVTLRADRAALERLLGQPGVVSVSEDRPVPPSLGESVPLIGADRTRAAGLTGAGSVVAVLDTGVAVNHPFLGGRVVAEACFSPSDPDYSATSLCPDGADEEEGPGSADSESGPCANIELNCDHGTHVAGIVAGDGEGLEEADGSGVAPEAELVAVQIFSRFDTDDFCGPGASPCVLSFTSAQLAGLEKVLELSGELPIVAANLSLGGGRNTTACDTDARKPVIDRLRAAGVATVVAAGNNGYTDAISAPACVSSAVAVGSTTDQDTISDFSNRGPLLDLFAPGTDIVSSVPGDTYDSLSGTSMAAPHVAGAFAVLRQAFPGASPAELESMLKDSGRGIAYPGGPTPRIQLDDAALGASVRPGPDQFFSSRGRIADNVLVSANSTMAVQVAGTAGLPATGLRAVALNVAAKGDLFNSGSVAVHASDEPEPAGNPLFYDATRYASTLIIAGVGADGKIKVVNRSTGPVRVTLDVHGHTLAQAAAVVGGGYLPITPVRVADRTVVPALGSYELATSGMTGIPAAGVDAVALTVMLKSSSTGTIRVYAAGDVFPADANADYPANVPAQLFTIVKPGTGGKINLHNLGFGTVEISVEVVGYFTSAQRASVLKAVGASPVARGLTIAAGGTKALSFTGVAGVPTSGVSALGLAVVAKGAANGVVSVVPQGGSSTARVVAYAAGKDSAGFTIAATRQDGTVVLKNEGTSPVTVSVDAYAALTGR</sequence>
<evidence type="ECO:0000256" key="3">
    <source>
        <dbReference type="ARBA" id="ARBA00022801"/>
    </source>
</evidence>
<evidence type="ECO:0000256" key="2">
    <source>
        <dbReference type="ARBA" id="ARBA00022670"/>
    </source>
</evidence>
<protein>
    <submittedName>
        <fullName evidence="10">Serine protease, subtilisin family</fullName>
    </submittedName>
</protein>
<keyword evidence="8" id="KW-0732">Signal</keyword>
<feature type="active site" description="Charge relay system" evidence="5">
    <location>
        <position position="144"/>
    </location>
</feature>
<comment type="similarity">
    <text evidence="1 5 6">Belongs to the peptidase S8 family.</text>
</comment>
<proteinExistence type="inferred from homology"/>
<dbReference type="PROSITE" id="PS00136">
    <property type="entry name" value="SUBTILASE_ASP"/>
    <property type="match status" value="1"/>
</dbReference>
<feature type="domain" description="Peptidase S8/S53" evidence="9">
    <location>
        <begin position="135"/>
        <end position="417"/>
    </location>
</feature>
<dbReference type="InterPro" id="IPR023828">
    <property type="entry name" value="Peptidase_S8_Ser-AS"/>
</dbReference>
<dbReference type="Pfam" id="PF00082">
    <property type="entry name" value="Peptidase_S8"/>
    <property type="match status" value="1"/>
</dbReference>
<keyword evidence="11" id="KW-1185">Reference proteome</keyword>
<dbReference type="RefSeq" id="WP_091091825.1">
    <property type="nucleotide sequence ID" value="NZ_FOHX01000018.1"/>
</dbReference>
<evidence type="ECO:0000313" key="11">
    <source>
        <dbReference type="Proteomes" id="UP000199361"/>
    </source>
</evidence>
<name>A0A1I0LLE9_9ACTN</name>
<dbReference type="GO" id="GO:0006508">
    <property type="term" value="P:proteolysis"/>
    <property type="evidence" value="ECO:0007669"/>
    <property type="project" value="UniProtKB-KW"/>
</dbReference>
<dbReference type="PANTHER" id="PTHR43806">
    <property type="entry name" value="PEPTIDASE S8"/>
    <property type="match status" value="1"/>
</dbReference>
<dbReference type="SUPFAM" id="SSF52743">
    <property type="entry name" value="Subtilisin-like"/>
    <property type="match status" value="1"/>
</dbReference>
<evidence type="ECO:0000256" key="8">
    <source>
        <dbReference type="SAM" id="SignalP"/>
    </source>
</evidence>
<evidence type="ECO:0000313" key="10">
    <source>
        <dbReference type="EMBL" id="SEU40630.1"/>
    </source>
</evidence>
<dbReference type="PANTHER" id="PTHR43806:SF11">
    <property type="entry name" value="CEREVISIN-RELATED"/>
    <property type="match status" value="1"/>
</dbReference>
<evidence type="ECO:0000256" key="1">
    <source>
        <dbReference type="ARBA" id="ARBA00011073"/>
    </source>
</evidence>
<feature type="signal peptide" evidence="8">
    <location>
        <begin position="1"/>
        <end position="26"/>
    </location>
</feature>